<dbReference type="EMBL" id="BQNB010011112">
    <property type="protein sequence ID" value="GJS86286.1"/>
    <property type="molecule type" value="Genomic_DNA"/>
</dbReference>
<keyword evidence="3" id="KW-1185">Reference proteome</keyword>
<reference evidence="2" key="1">
    <citation type="journal article" date="2022" name="Int. J. Mol. Sci.">
        <title>Draft Genome of Tanacetum Coccineum: Genomic Comparison of Closely Related Tanacetum-Family Plants.</title>
        <authorList>
            <person name="Yamashiro T."/>
            <person name="Shiraishi A."/>
            <person name="Nakayama K."/>
            <person name="Satake H."/>
        </authorList>
    </citation>
    <scope>NUCLEOTIDE SEQUENCE</scope>
</reference>
<comment type="caution">
    <text evidence="2">The sequence shown here is derived from an EMBL/GenBank/DDBJ whole genome shotgun (WGS) entry which is preliminary data.</text>
</comment>
<gene>
    <name evidence="2" type="ORF">Tco_0752827</name>
</gene>
<name>A0ABQ4Z977_9ASTR</name>
<protein>
    <submittedName>
        <fullName evidence="2">Uncharacterized protein</fullName>
    </submittedName>
</protein>
<evidence type="ECO:0000256" key="1">
    <source>
        <dbReference type="SAM" id="MobiDB-lite"/>
    </source>
</evidence>
<reference evidence="2" key="2">
    <citation type="submission" date="2022-01" db="EMBL/GenBank/DDBJ databases">
        <authorList>
            <person name="Yamashiro T."/>
            <person name="Shiraishi A."/>
            <person name="Satake H."/>
            <person name="Nakayama K."/>
        </authorList>
    </citation>
    <scope>NUCLEOTIDE SEQUENCE</scope>
</reference>
<dbReference type="Proteomes" id="UP001151760">
    <property type="component" value="Unassembled WGS sequence"/>
</dbReference>
<evidence type="ECO:0000313" key="3">
    <source>
        <dbReference type="Proteomes" id="UP001151760"/>
    </source>
</evidence>
<organism evidence="2 3">
    <name type="scientific">Tanacetum coccineum</name>
    <dbReference type="NCBI Taxonomy" id="301880"/>
    <lineage>
        <taxon>Eukaryota</taxon>
        <taxon>Viridiplantae</taxon>
        <taxon>Streptophyta</taxon>
        <taxon>Embryophyta</taxon>
        <taxon>Tracheophyta</taxon>
        <taxon>Spermatophyta</taxon>
        <taxon>Magnoliopsida</taxon>
        <taxon>eudicotyledons</taxon>
        <taxon>Gunneridae</taxon>
        <taxon>Pentapetalae</taxon>
        <taxon>asterids</taxon>
        <taxon>campanulids</taxon>
        <taxon>Asterales</taxon>
        <taxon>Asteraceae</taxon>
        <taxon>Asteroideae</taxon>
        <taxon>Anthemideae</taxon>
        <taxon>Anthemidinae</taxon>
        <taxon>Tanacetum</taxon>
    </lineage>
</organism>
<evidence type="ECO:0000313" key="2">
    <source>
        <dbReference type="EMBL" id="GJS86286.1"/>
    </source>
</evidence>
<accession>A0ABQ4Z977</accession>
<feature type="region of interest" description="Disordered" evidence="1">
    <location>
        <begin position="69"/>
        <end position="90"/>
    </location>
</feature>
<sequence length="90" mass="10264">MQSGVKNTNSDLNCRKCLSRLRKALFHGHKISKSELMIDRAKNDDIPHPAKHTLDPITVKVEHERELIEPTAGSVSQALENPHKQELRFK</sequence>
<feature type="compositionally biased region" description="Basic and acidic residues" evidence="1">
    <location>
        <begin position="81"/>
        <end position="90"/>
    </location>
</feature>
<proteinExistence type="predicted"/>